<dbReference type="Gene3D" id="1.20.1250.20">
    <property type="entry name" value="MFS general substrate transporter like domains"/>
    <property type="match status" value="1"/>
</dbReference>
<dbReference type="GO" id="GO:0005886">
    <property type="term" value="C:plasma membrane"/>
    <property type="evidence" value="ECO:0007669"/>
    <property type="project" value="TreeGrafter"/>
</dbReference>
<feature type="region of interest" description="Disordered" evidence="6">
    <location>
        <begin position="27"/>
        <end position="57"/>
    </location>
</feature>
<keyword evidence="10" id="KW-1185">Reference proteome</keyword>
<feature type="transmembrane region" description="Helical" evidence="7">
    <location>
        <begin position="160"/>
        <end position="184"/>
    </location>
</feature>
<organism evidence="9 10">
    <name type="scientific">Parathielavia appendiculata</name>
    <dbReference type="NCBI Taxonomy" id="2587402"/>
    <lineage>
        <taxon>Eukaryota</taxon>
        <taxon>Fungi</taxon>
        <taxon>Dikarya</taxon>
        <taxon>Ascomycota</taxon>
        <taxon>Pezizomycotina</taxon>
        <taxon>Sordariomycetes</taxon>
        <taxon>Sordariomycetidae</taxon>
        <taxon>Sordariales</taxon>
        <taxon>Chaetomiaceae</taxon>
        <taxon>Parathielavia</taxon>
    </lineage>
</organism>
<feature type="transmembrane region" description="Helical" evidence="7">
    <location>
        <begin position="536"/>
        <end position="557"/>
    </location>
</feature>
<keyword evidence="5 7" id="KW-0472">Membrane</keyword>
<keyword evidence="3 7" id="KW-0812">Transmembrane</keyword>
<feature type="transmembrane region" description="Helical" evidence="7">
    <location>
        <begin position="297"/>
        <end position="317"/>
    </location>
</feature>
<dbReference type="EMBL" id="MU853224">
    <property type="protein sequence ID" value="KAK4126937.1"/>
    <property type="molecule type" value="Genomic_DNA"/>
</dbReference>
<dbReference type="Pfam" id="PF07690">
    <property type="entry name" value="MFS_1"/>
    <property type="match status" value="1"/>
</dbReference>
<comment type="similarity">
    <text evidence="2">Belongs to the major facilitator superfamily. TCR/Tet family.</text>
</comment>
<reference evidence="9" key="1">
    <citation type="journal article" date="2023" name="Mol. Phylogenet. Evol.">
        <title>Genome-scale phylogeny and comparative genomics of the fungal order Sordariales.</title>
        <authorList>
            <person name="Hensen N."/>
            <person name="Bonometti L."/>
            <person name="Westerberg I."/>
            <person name="Brannstrom I.O."/>
            <person name="Guillou S."/>
            <person name="Cros-Aarteil S."/>
            <person name="Calhoun S."/>
            <person name="Haridas S."/>
            <person name="Kuo A."/>
            <person name="Mondo S."/>
            <person name="Pangilinan J."/>
            <person name="Riley R."/>
            <person name="LaButti K."/>
            <person name="Andreopoulos B."/>
            <person name="Lipzen A."/>
            <person name="Chen C."/>
            <person name="Yan M."/>
            <person name="Daum C."/>
            <person name="Ng V."/>
            <person name="Clum A."/>
            <person name="Steindorff A."/>
            <person name="Ohm R.A."/>
            <person name="Martin F."/>
            <person name="Silar P."/>
            <person name="Natvig D.O."/>
            <person name="Lalanne C."/>
            <person name="Gautier V."/>
            <person name="Ament-Velasquez S.L."/>
            <person name="Kruys A."/>
            <person name="Hutchinson M.I."/>
            <person name="Powell A.J."/>
            <person name="Barry K."/>
            <person name="Miller A.N."/>
            <person name="Grigoriev I.V."/>
            <person name="Debuchy R."/>
            <person name="Gladieux P."/>
            <person name="Hiltunen Thoren M."/>
            <person name="Johannesson H."/>
        </authorList>
    </citation>
    <scope>NUCLEOTIDE SEQUENCE</scope>
    <source>
        <strain evidence="9">CBS 731.68</strain>
    </source>
</reference>
<protein>
    <submittedName>
        <fullName evidence="9">MFS general substrate transporter</fullName>
    </submittedName>
</protein>
<dbReference type="PANTHER" id="PTHR23501">
    <property type="entry name" value="MAJOR FACILITATOR SUPERFAMILY"/>
    <property type="match status" value="1"/>
</dbReference>
<evidence type="ECO:0000313" key="10">
    <source>
        <dbReference type="Proteomes" id="UP001302602"/>
    </source>
</evidence>
<feature type="domain" description="Major facilitator superfamily (MFS) profile" evidence="8">
    <location>
        <begin position="70"/>
        <end position="521"/>
    </location>
</feature>
<evidence type="ECO:0000256" key="4">
    <source>
        <dbReference type="ARBA" id="ARBA00022989"/>
    </source>
</evidence>
<feature type="transmembrane region" description="Helical" evidence="7">
    <location>
        <begin position="69"/>
        <end position="93"/>
    </location>
</feature>
<reference evidence="9" key="2">
    <citation type="submission" date="2023-05" db="EMBL/GenBank/DDBJ databases">
        <authorList>
            <consortium name="Lawrence Berkeley National Laboratory"/>
            <person name="Steindorff A."/>
            <person name="Hensen N."/>
            <person name="Bonometti L."/>
            <person name="Westerberg I."/>
            <person name="Brannstrom I.O."/>
            <person name="Guillou S."/>
            <person name="Cros-Aarteil S."/>
            <person name="Calhoun S."/>
            <person name="Haridas S."/>
            <person name="Kuo A."/>
            <person name="Mondo S."/>
            <person name="Pangilinan J."/>
            <person name="Riley R."/>
            <person name="Labutti K."/>
            <person name="Andreopoulos B."/>
            <person name="Lipzen A."/>
            <person name="Chen C."/>
            <person name="Yanf M."/>
            <person name="Daum C."/>
            <person name="Ng V."/>
            <person name="Clum A."/>
            <person name="Ohm R."/>
            <person name="Martin F."/>
            <person name="Silar P."/>
            <person name="Natvig D."/>
            <person name="Lalanne C."/>
            <person name="Gautier V."/>
            <person name="Ament-Velasquez S.L."/>
            <person name="Kruys A."/>
            <person name="Hutchinson M.I."/>
            <person name="Powell A.J."/>
            <person name="Barry K."/>
            <person name="Miller A.N."/>
            <person name="Grigoriev I.V."/>
            <person name="Debuchy R."/>
            <person name="Gladieux P."/>
            <person name="Thoren M.H."/>
            <person name="Johannesson H."/>
        </authorList>
    </citation>
    <scope>NUCLEOTIDE SEQUENCE</scope>
    <source>
        <strain evidence="9">CBS 731.68</strain>
    </source>
</reference>
<feature type="transmembrane region" description="Helical" evidence="7">
    <location>
        <begin position="398"/>
        <end position="416"/>
    </location>
</feature>
<comment type="subcellular location">
    <subcellularLocation>
        <location evidence="1">Membrane</location>
        <topology evidence="1">Multi-pass membrane protein</topology>
    </subcellularLocation>
</comment>
<evidence type="ECO:0000256" key="2">
    <source>
        <dbReference type="ARBA" id="ARBA00007520"/>
    </source>
</evidence>
<evidence type="ECO:0000259" key="8">
    <source>
        <dbReference type="PROSITE" id="PS50850"/>
    </source>
</evidence>
<dbReference type="Proteomes" id="UP001302602">
    <property type="component" value="Unassembled WGS sequence"/>
</dbReference>
<accession>A0AAN6Z6K2</accession>
<dbReference type="PANTHER" id="PTHR23501:SF193">
    <property type="entry name" value="MULTIDRUG TRANSPORTER, PUTATIVE (AFU_ORTHOLOGUE AFUA_8G00940)-RELATED"/>
    <property type="match status" value="1"/>
</dbReference>
<evidence type="ECO:0000256" key="3">
    <source>
        <dbReference type="ARBA" id="ARBA00022692"/>
    </source>
</evidence>
<feature type="transmembrane region" description="Helical" evidence="7">
    <location>
        <begin position="191"/>
        <end position="214"/>
    </location>
</feature>
<feature type="transmembrane region" description="Helical" evidence="7">
    <location>
        <begin position="465"/>
        <end position="485"/>
    </location>
</feature>
<feature type="transmembrane region" description="Helical" evidence="7">
    <location>
        <begin position="338"/>
        <end position="359"/>
    </location>
</feature>
<evidence type="ECO:0000256" key="1">
    <source>
        <dbReference type="ARBA" id="ARBA00004141"/>
    </source>
</evidence>
<comment type="caution">
    <text evidence="9">The sequence shown here is derived from an EMBL/GenBank/DDBJ whole genome shotgun (WGS) entry which is preliminary data.</text>
</comment>
<dbReference type="CDD" id="cd17502">
    <property type="entry name" value="MFS_Azr1_MDR_like"/>
    <property type="match status" value="1"/>
</dbReference>
<evidence type="ECO:0000256" key="6">
    <source>
        <dbReference type="SAM" id="MobiDB-lite"/>
    </source>
</evidence>
<feature type="transmembrane region" description="Helical" evidence="7">
    <location>
        <begin position="262"/>
        <end position="285"/>
    </location>
</feature>
<dbReference type="AlphaFoldDB" id="A0AAN6Z6K2"/>
<dbReference type="GO" id="GO:0022857">
    <property type="term" value="F:transmembrane transporter activity"/>
    <property type="evidence" value="ECO:0007669"/>
    <property type="project" value="InterPro"/>
</dbReference>
<dbReference type="SUPFAM" id="SSF103473">
    <property type="entry name" value="MFS general substrate transporter"/>
    <property type="match status" value="1"/>
</dbReference>
<name>A0AAN6Z6K2_9PEZI</name>
<dbReference type="InterPro" id="IPR020846">
    <property type="entry name" value="MFS_dom"/>
</dbReference>
<dbReference type="RefSeq" id="XP_062650708.1">
    <property type="nucleotide sequence ID" value="XM_062788432.1"/>
</dbReference>
<evidence type="ECO:0000256" key="5">
    <source>
        <dbReference type="ARBA" id="ARBA00023136"/>
    </source>
</evidence>
<dbReference type="Gene3D" id="1.20.1720.10">
    <property type="entry name" value="Multidrug resistance protein D"/>
    <property type="match status" value="1"/>
</dbReference>
<keyword evidence="4 7" id="KW-1133">Transmembrane helix</keyword>
<evidence type="ECO:0000256" key="7">
    <source>
        <dbReference type="SAM" id="Phobius"/>
    </source>
</evidence>
<dbReference type="InterPro" id="IPR036259">
    <property type="entry name" value="MFS_trans_sf"/>
</dbReference>
<dbReference type="PROSITE" id="PS50850">
    <property type="entry name" value="MFS"/>
    <property type="match status" value="1"/>
</dbReference>
<feature type="transmembrane region" description="Helical" evidence="7">
    <location>
        <begin position="220"/>
        <end position="241"/>
    </location>
</feature>
<proteinExistence type="inferred from homology"/>
<dbReference type="InterPro" id="IPR011701">
    <property type="entry name" value="MFS"/>
</dbReference>
<dbReference type="GeneID" id="87825202"/>
<feature type="compositionally biased region" description="Basic and acidic residues" evidence="6">
    <location>
        <begin position="48"/>
        <end position="57"/>
    </location>
</feature>
<sequence>MESGEQSREQSTRPPSIHIGVLLQIEESQPSTKPSVAELSHRRPSNASKDEAVAPKDEPQWMTGRQLHILSACFTISMFLIMLDTSVIATAIPRITDEFHSLQDIGWYVSIYQLASAVLQPLVGRIYHKFNNKVSFLAFFTIFEIGSIVCGAAVSSGMFIAGRAVAGVGSAGIVSGVLTIAAAAMPLQQRVLIMGIMLGCGQLGVAVGPLIGGAMTSFATWRWCFYLNVPVGGLLVAGLLLSKVPDQCQKPSPWSTLRNLYIELDMFGFFLLSLSTVLLLLALSWGGNKYAWNSASIIWILDGAFIVALFWLAWDWFLGDEALVPFSVIKRRPVWSGALTHCFLMTNVFCASFYLPIYFQAVQGASPMMSGVDVLASILSQLAAVPVASVLASRTGYVVPFAMLSAIIGAVSNGMYSTLSPTTATGQWVGYQIFNGVGRGMGMQMAIMAVQASVKPADVATTNSFVIFVQSLGTAIMLAASDAIFEGSLKSGLSKQAPLADAAAIIAAGATHFRALVSEDELPGVLVAYALAIDHVFYLVAGVSSLGVATSLCLGWVNLRKKQTPGNDDIPMQNLGTQQVLDIRSR</sequence>
<feature type="transmembrane region" description="Helical" evidence="7">
    <location>
        <begin position="136"/>
        <end position="154"/>
    </location>
</feature>
<evidence type="ECO:0000313" key="9">
    <source>
        <dbReference type="EMBL" id="KAK4126937.1"/>
    </source>
</evidence>
<gene>
    <name evidence="9" type="ORF">N657DRAFT_566500</name>
</gene>